<reference evidence="6 7" key="1">
    <citation type="journal article" date="2020" name="Nat. Food">
        <title>A phased Vanilla planifolia genome enables genetic improvement of flavour and production.</title>
        <authorList>
            <person name="Hasing T."/>
            <person name="Tang H."/>
            <person name="Brym M."/>
            <person name="Khazi F."/>
            <person name="Huang T."/>
            <person name="Chambers A.H."/>
        </authorList>
    </citation>
    <scope>NUCLEOTIDE SEQUENCE [LARGE SCALE GENOMIC DNA]</scope>
    <source>
        <tissue evidence="6">Leaf</tissue>
    </source>
</reference>
<dbReference type="InterPro" id="IPR008511">
    <property type="entry name" value="ROH1-like"/>
</dbReference>
<dbReference type="Proteomes" id="UP000636800">
    <property type="component" value="Unassembled WGS sequence"/>
</dbReference>
<keyword evidence="3" id="KW-1133">Transmembrane helix</keyword>
<dbReference type="AlphaFoldDB" id="A0A835U9B6"/>
<evidence type="ECO:0000256" key="1">
    <source>
        <dbReference type="ARBA" id="ARBA00004167"/>
    </source>
</evidence>
<proteinExistence type="inferred from homology"/>
<accession>A0A835U9B6</accession>
<evidence type="ECO:0000256" key="5">
    <source>
        <dbReference type="ARBA" id="ARBA00035114"/>
    </source>
</evidence>
<comment type="subcellular location">
    <subcellularLocation>
        <location evidence="1">Membrane</location>
        <topology evidence="1">Single-pass membrane protein</topology>
    </subcellularLocation>
</comment>
<evidence type="ECO:0000313" key="7">
    <source>
        <dbReference type="Proteomes" id="UP000636800"/>
    </source>
</evidence>
<dbReference type="PANTHER" id="PTHR31509">
    <property type="entry name" value="BPS1-LIKE PROTEIN"/>
    <property type="match status" value="1"/>
</dbReference>
<dbReference type="EMBL" id="JADCNL010000014">
    <property type="protein sequence ID" value="KAG0453202.1"/>
    <property type="molecule type" value="Genomic_DNA"/>
</dbReference>
<organism evidence="6 7">
    <name type="scientific">Vanilla planifolia</name>
    <name type="common">Vanilla</name>
    <dbReference type="NCBI Taxonomy" id="51239"/>
    <lineage>
        <taxon>Eukaryota</taxon>
        <taxon>Viridiplantae</taxon>
        <taxon>Streptophyta</taxon>
        <taxon>Embryophyta</taxon>
        <taxon>Tracheophyta</taxon>
        <taxon>Spermatophyta</taxon>
        <taxon>Magnoliopsida</taxon>
        <taxon>Liliopsida</taxon>
        <taxon>Asparagales</taxon>
        <taxon>Orchidaceae</taxon>
        <taxon>Vanilloideae</taxon>
        <taxon>Vanilleae</taxon>
        <taxon>Vanilla</taxon>
    </lineage>
</organism>
<comment type="similarity">
    <text evidence="5">Belongs to the ROH1 family.</text>
</comment>
<dbReference type="GO" id="GO:0016020">
    <property type="term" value="C:membrane"/>
    <property type="evidence" value="ECO:0007669"/>
    <property type="project" value="UniProtKB-SubCell"/>
</dbReference>
<keyword evidence="7" id="KW-1185">Reference proteome</keyword>
<evidence type="ECO:0000313" key="6">
    <source>
        <dbReference type="EMBL" id="KAG0453202.1"/>
    </source>
</evidence>
<comment type="caution">
    <text evidence="6">The sequence shown here is derived from an EMBL/GenBank/DDBJ whole genome shotgun (WGS) entry which is preliminary data.</text>
</comment>
<evidence type="ECO:0000256" key="2">
    <source>
        <dbReference type="ARBA" id="ARBA00022692"/>
    </source>
</evidence>
<keyword evidence="2" id="KW-0812">Transmembrane</keyword>
<protein>
    <submittedName>
        <fullName evidence="6">Uncharacterized protein</fullName>
    </submittedName>
</protein>
<gene>
    <name evidence="6" type="ORF">HPP92_025866</name>
</gene>
<keyword evidence="4" id="KW-0472">Membrane</keyword>
<evidence type="ECO:0000256" key="3">
    <source>
        <dbReference type="ARBA" id="ARBA00022989"/>
    </source>
</evidence>
<name>A0A835U9B6_VANPL</name>
<sequence>MPTPAELRRVPSTSASKSFRGLSVLSFRRNQIDYMEPSTEEEMYLLELLHSRLAASLQSLHSYPNLSLPFLNDLLDALLCTGFDFKALLFLLLSRNPALISLPSLDRAVSYLLDFYIKVLDLCNDVSLSLTSLRHWNGHADIAATALRPSPPQLSRASRALSRLLLRNSLEKKMTRSWSAPRQLQSTPVCFAAPRGSDFGSAGVLAAAVHAMSTLLVFTIWAMTAAFPCCGGTVSPPVPSPASGPRQMAWAVAMVGLQERIVGEREREGKGEVWMLAETQAVERLGREVMEAMRNEEETAAVAAKMEEAIQDLGEGLGLFEKNLREVFDCVVRSREEVLRFVDEGSRH</sequence>
<evidence type="ECO:0000256" key="4">
    <source>
        <dbReference type="ARBA" id="ARBA00023136"/>
    </source>
</evidence>
<dbReference type="Pfam" id="PF05633">
    <property type="entry name" value="ROH1-like"/>
    <property type="match status" value="1"/>
</dbReference>
<dbReference type="OrthoDB" id="431169at2759"/>